<evidence type="ECO:0000256" key="8">
    <source>
        <dbReference type="ARBA" id="ARBA00022759"/>
    </source>
</evidence>
<evidence type="ECO:0000256" key="12">
    <source>
        <dbReference type="SAM" id="Phobius"/>
    </source>
</evidence>
<comment type="subunit">
    <text evidence="3">Monomer.</text>
</comment>
<comment type="caution">
    <text evidence="13">The sequence shown here is derived from an EMBL/GenBank/DDBJ whole genome shotgun (WGS) entry which is preliminary data.</text>
</comment>
<organism evidence="13 14">
    <name type="scientific">Rhamnella rubrinervis</name>
    <dbReference type="NCBI Taxonomy" id="2594499"/>
    <lineage>
        <taxon>Eukaryota</taxon>
        <taxon>Viridiplantae</taxon>
        <taxon>Streptophyta</taxon>
        <taxon>Embryophyta</taxon>
        <taxon>Tracheophyta</taxon>
        <taxon>Spermatophyta</taxon>
        <taxon>Magnoliopsida</taxon>
        <taxon>eudicotyledons</taxon>
        <taxon>Gunneridae</taxon>
        <taxon>Pentapetalae</taxon>
        <taxon>rosids</taxon>
        <taxon>fabids</taxon>
        <taxon>Rosales</taxon>
        <taxon>Rhamnaceae</taxon>
        <taxon>rhamnoid group</taxon>
        <taxon>Rhamneae</taxon>
        <taxon>Rhamnella</taxon>
    </lineage>
</organism>
<evidence type="ECO:0000313" key="14">
    <source>
        <dbReference type="Proteomes" id="UP000796880"/>
    </source>
</evidence>
<reference evidence="13" key="1">
    <citation type="submission" date="2020-03" db="EMBL/GenBank/DDBJ databases">
        <title>A high-quality chromosome-level genome assembly of a woody plant with both climbing and erect habits, Rhamnella rubrinervis.</title>
        <authorList>
            <person name="Lu Z."/>
            <person name="Yang Y."/>
            <person name="Zhu X."/>
            <person name="Sun Y."/>
        </authorList>
    </citation>
    <scope>NUCLEOTIDE SEQUENCE</scope>
    <source>
        <strain evidence="13">BYM</strain>
        <tissue evidence="13">Leaf</tissue>
    </source>
</reference>
<evidence type="ECO:0000256" key="6">
    <source>
        <dbReference type="ARBA" id="ARBA00022723"/>
    </source>
</evidence>
<comment type="catalytic activity">
    <reaction evidence="1">
        <text>Endonucleolytic cleavage to 5'-phosphomononucleotide and 5'-phosphooligonucleotide end-products.</text>
        <dbReference type="EC" id="3.1.30.1"/>
    </reaction>
</comment>
<dbReference type="EMBL" id="VOIH02000003">
    <property type="protein sequence ID" value="KAF3451549.1"/>
    <property type="molecule type" value="Genomic_DNA"/>
</dbReference>
<keyword evidence="14" id="KW-1185">Reference proteome</keyword>
<feature type="transmembrane region" description="Helical" evidence="12">
    <location>
        <begin position="6"/>
        <end position="26"/>
    </location>
</feature>
<dbReference type="GO" id="GO:0006308">
    <property type="term" value="P:DNA catabolic process"/>
    <property type="evidence" value="ECO:0007669"/>
    <property type="project" value="InterPro"/>
</dbReference>
<dbReference type="InterPro" id="IPR008947">
    <property type="entry name" value="PLipase_C/P1_nuclease_dom_sf"/>
</dbReference>
<evidence type="ECO:0000256" key="7">
    <source>
        <dbReference type="ARBA" id="ARBA00022729"/>
    </source>
</evidence>
<evidence type="ECO:0000256" key="11">
    <source>
        <dbReference type="ARBA" id="ARBA00023180"/>
    </source>
</evidence>
<dbReference type="Gene3D" id="1.10.575.10">
    <property type="entry name" value="P1 Nuclease"/>
    <property type="match status" value="1"/>
</dbReference>
<dbReference type="GO" id="GO:0000014">
    <property type="term" value="F:single-stranded DNA endodeoxyribonuclease activity"/>
    <property type="evidence" value="ECO:0007669"/>
    <property type="project" value="UniProtKB-ARBA"/>
</dbReference>
<protein>
    <recommendedName>
        <fullName evidence="4">Aspergillus nuclease S1</fullName>
        <ecNumber evidence="4">3.1.30.1</ecNumber>
    </recommendedName>
</protein>
<name>A0A8K0MML9_9ROSA</name>
<keyword evidence="5" id="KW-0540">Nuclease</keyword>
<keyword evidence="9" id="KW-0378">Hydrolase</keyword>
<evidence type="ECO:0000256" key="4">
    <source>
        <dbReference type="ARBA" id="ARBA00012562"/>
    </source>
</evidence>
<dbReference type="CDD" id="cd11010">
    <property type="entry name" value="S1-P1_nuclease"/>
    <property type="match status" value="1"/>
</dbReference>
<dbReference type="PANTHER" id="PTHR33146">
    <property type="entry name" value="ENDONUCLEASE 4"/>
    <property type="match status" value="1"/>
</dbReference>
<dbReference type="SUPFAM" id="SSF48537">
    <property type="entry name" value="Phospholipase C/P1 nuclease"/>
    <property type="match status" value="1"/>
</dbReference>
<dbReference type="OrthoDB" id="441446at2759"/>
<gene>
    <name evidence="13" type="ORF">FNV43_RR07644</name>
</gene>
<evidence type="ECO:0000256" key="2">
    <source>
        <dbReference type="ARBA" id="ARBA00009547"/>
    </source>
</evidence>
<accession>A0A8K0MML9</accession>
<dbReference type="PANTHER" id="PTHR33146:SF26">
    <property type="entry name" value="ENDONUCLEASE 4"/>
    <property type="match status" value="1"/>
</dbReference>
<dbReference type="GO" id="GO:0046872">
    <property type="term" value="F:metal ion binding"/>
    <property type="evidence" value="ECO:0007669"/>
    <property type="project" value="UniProtKB-KW"/>
</dbReference>
<evidence type="ECO:0000256" key="10">
    <source>
        <dbReference type="ARBA" id="ARBA00023157"/>
    </source>
</evidence>
<evidence type="ECO:0000256" key="9">
    <source>
        <dbReference type="ARBA" id="ARBA00022801"/>
    </source>
</evidence>
<keyword evidence="11" id="KW-0325">Glycoprotein</keyword>
<comment type="similarity">
    <text evidence="2">Belongs to the nuclease type I family.</text>
</comment>
<keyword evidence="12" id="KW-1133">Transmembrane helix</keyword>
<dbReference type="GO" id="GO:0004521">
    <property type="term" value="F:RNA endonuclease activity"/>
    <property type="evidence" value="ECO:0007669"/>
    <property type="project" value="UniProtKB-ARBA"/>
</dbReference>
<proteinExistence type="inferred from homology"/>
<evidence type="ECO:0000256" key="1">
    <source>
        <dbReference type="ARBA" id="ARBA00000245"/>
    </source>
</evidence>
<dbReference type="Pfam" id="PF02265">
    <property type="entry name" value="S1-P1_nuclease"/>
    <property type="match status" value="1"/>
</dbReference>
<sequence>MYVSGLWWIGRAHFFLLLLVPGILGWGDEGHYATCKIAQGYLTEEALAAVKRLLPESAGGDLAAVCSWPDDVRRTPNYRWSAGLHFVNPPDFQCNYNYSRDCHDSAGNKDRCVSAAIYNYTLQLSTAYRNDSSVLESKYNLTEALLFLSHFIGDIHQPLHVGFVGDKGGNSIVVYWYQNKTNLHRVWDDMIIYSALNTFYDSDLTTMIQSIQRNITDGWLNEVSSWRTCPNNYIACPDPYASESISLACKYAYKNATPGSTLGDDYFLTRLPIVEKRLAQGGIRLAATLNRIFTHPSKIAVA</sequence>
<evidence type="ECO:0000313" key="13">
    <source>
        <dbReference type="EMBL" id="KAF3451549.1"/>
    </source>
</evidence>
<keyword evidence="7" id="KW-0732">Signal</keyword>
<keyword evidence="12" id="KW-0472">Membrane</keyword>
<dbReference type="EC" id="3.1.30.1" evidence="4"/>
<dbReference type="AlphaFoldDB" id="A0A8K0MML9"/>
<dbReference type="InterPro" id="IPR003154">
    <property type="entry name" value="S1/P1nuclease"/>
</dbReference>
<keyword evidence="8" id="KW-0255">Endonuclease</keyword>
<keyword evidence="10" id="KW-1015">Disulfide bond</keyword>
<evidence type="ECO:0000256" key="5">
    <source>
        <dbReference type="ARBA" id="ARBA00022722"/>
    </source>
</evidence>
<dbReference type="FunFam" id="1.10.575.10:FF:000002">
    <property type="entry name" value="Endonuclease 2"/>
    <property type="match status" value="1"/>
</dbReference>
<keyword evidence="12" id="KW-0812">Transmembrane</keyword>
<evidence type="ECO:0000256" key="3">
    <source>
        <dbReference type="ARBA" id="ARBA00011245"/>
    </source>
</evidence>
<keyword evidence="6" id="KW-0479">Metal-binding</keyword>
<dbReference type="Proteomes" id="UP000796880">
    <property type="component" value="Unassembled WGS sequence"/>
</dbReference>
<dbReference type="GO" id="GO:0003676">
    <property type="term" value="F:nucleic acid binding"/>
    <property type="evidence" value="ECO:0007669"/>
    <property type="project" value="InterPro"/>
</dbReference>